<dbReference type="SUPFAM" id="SSF55797">
    <property type="entry name" value="PR-1-like"/>
    <property type="match status" value="1"/>
</dbReference>
<organism evidence="2 3">
    <name type="scientific">Candidatus Nomurabacteria bacterium CG1_02_43_90</name>
    <dbReference type="NCBI Taxonomy" id="1805281"/>
    <lineage>
        <taxon>Bacteria</taxon>
        <taxon>Candidatus Nomuraibacteriota</taxon>
    </lineage>
</organism>
<reference evidence="2 3" key="1">
    <citation type="journal article" date="2016" name="Environ. Microbiol.">
        <title>Genomic resolution of a cold subsurface aquifer community provides metabolic insights for novel microbes adapted to high CO concentrations.</title>
        <authorList>
            <person name="Probst A.J."/>
            <person name="Castelle C.J."/>
            <person name="Singh A."/>
            <person name="Brown C.T."/>
            <person name="Anantharaman K."/>
            <person name="Sharon I."/>
            <person name="Hug L.A."/>
            <person name="Burstein D."/>
            <person name="Emerson J.B."/>
            <person name="Thomas B.C."/>
            <person name="Banfield J.F."/>
        </authorList>
    </citation>
    <scope>NUCLEOTIDE SEQUENCE [LARGE SCALE GENOMIC DNA]</scope>
    <source>
        <strain evidence="2">CG1_02_43_90</strain>
    </source>
</reference>
<sequence>MIGQLLGIIAGIFALVAAGALSYVSLEQSFGPRTVMPPTSAIVQKTPVVAVATPSSSAVITPKKTTSVPVPAKVSVPTKTNGSLTPAKANVGKTIVTPGPLRATTITLPSSSSAPSDLTVSGVILYTNSERAQNGGLPALTENSFLDRDAQMKLADMFAKQYFEHVSPTGVGPGDLAKAVGYPYVIVGENLALGDFGSNQGVLTAWMNSPGHRANILNPHYTEIGVAVGKGMYEGRMTWLAVQSFGMPLSACPEISVAVKNQIDANNTEIARLRAALDAKKAQVDATPTSDPNYNTYANEFNALVPQYNMIIEMNRTLVANYNTSVQVFNDCINVAGTAVAH</sequence>
<dbReference type="InterPro" id="IPR014044">
    <property type="entry name" value="CAP_dom"/>
</dbReference>
<dbReference type="PANTHER" id="PTHR31157">
    <property type="entry name" value="SCP DOMAIN-CONTAINING PROTEIN"/>
    <property type="match status" value="1"/>
</dbReference>
<proteinExistence type="predicted"/>
<dbReference type="Gene3D" id="3.40.33.10">
    <property type="entry name" value="CAP"/>
    <property type="match status" value="1"/>
</dbReference>
<evidence type="ECO:0000313" key="3">
    <source>
        <dbReference type="Proteomes" id="UP000181992"/>
    </source>
</evidence>
<gene>
    <name evidence="2" type="ORF">AUJ77_02040</name>
</gene>
<dbReference type="Pfam" id="PF00188">
    <property type="entry name" value="CAP"/>
    <property type="match status" value="1"/>
</dbReference>
<accession>A0A1J4V072</accession>
<comment type="caution">
    <text evidence="2">The sequence shown here is derived from an EMBL/GenBank/DDBJ whole genome shotgun (WGS) entry which is preliminary data.</text>
</comment>
<evidence type="ECO:0000259" key="1">
    <source>
        <dbReference type="Pfam" id="PF00188"/>
    </source>
</evidence>
<dbReference type="Proteomes" id="UP000181992">
    <property type="component" value="Unassembled WGS sequence"/>
</dbReference>
<protein>
    <recommendedName>
        <fullName evidence="1">SCP domain-containing protein</fullName>
    </recommendedName>
</protein>
<dbReference type="AlphaFoldDB" id="A0A1J4V072"/>
<dbReference type="EMBL" id="MNVN01000015">
    <property type="protein sequence ID" value="OIO30570.1"/>
    <property type="molecule type" value="Genomic_DNA"/>
</dbReference>
<feature type="domain" description="SCP" evidence="1">
    <location>
        <begin position="126"/>
        <end position="232"/>
    </location>
</feature>
<name>A0A1J4V072_9BACT</name>
<evidence type="ECO:0000313" key="2">
    <source>
        <dbReference type="EMBL" id="OIO30570.1"/>
    </source>
</evidence>
<dbReference type="CDD" id="cd05379">
    <property type="entry name" value="CAP_bacterial"/>
    <property type="match status" value="1"/>
</dbReference>
<dbReference type="PANTHER" id="PTHR31157:SF1">
    <property type="entry name" value="SCP DOMAIN-CONTAINING PROTEIN"/>
    <property type="match status" value="1"/>
</dbReference>
<dbReference type="STRING" id="1805281.AUJ77_02040"/>
<dbReference type="InterPro" id="IPR035940">
    <property type="entry name" value="CAP_sf"/>
</dbReference>